<reference evidence="5" key="1">
    <citation type="submission" date="2021-03" db="EMBL/GenBank/DDBJ databases">
        <title>Antimicrobial resistance genes in bacteria isolated from Japanese honey, and their potential for conferring macrolide and lincosamide resistance in the American foulbrood pathogen Paenibacillus larvae.</title>
        <authorList>
            <person name="Okamoto M."/>
            <person name="Kumagai M."/>
            <person name="Kanamori H."/>
            <person name="Takamatsu D."/>
        </authorList>
    </citation>
    <scope>NUCLEOTIDE SEQUENCE</scope>
    <source>
        <strain evidence="5">J2TS6</strain>
    </source>
</reference>
<feature type="domain" description="HTH araC/xylS-type" evidence="4">
    <location>
        <begin position="193"/>
        <end position="291"/>
    </location>
</feature>
<gene>
    <name evidence="5" type="ORF">J2TS6_09880</name>
</gene>
<evidence type="ECO:0000259" key="4">
    <source>
        <dbReference type="PROSITE" id="PS01124"/>
    </source>
</evidence>
<dbReference type="Gene3D" id="2.60.120.280">
    <property type="entry name" value="Regulatory protein AraC"/>
    <property type="match status" value="1"/>
</dbReference>
<dbReference type="InterPro" id="IPR037923">
    <property type="entry name" value="HTH-like"/>
</dbReference>
<dbReference type="InterPro" id="IPR018062">
    <property type="entry name" value="HTH_AraC-typ_CS"/>
</dbReference>
<keyword evidence="3" id="KW-0804">Transcription</keyword>
<evidence type="ECO:0000256" key="1">
    <source>
        <dbReference type="ARBA" id="ARBA00023015"/>
    </source>
</evidence>
<dbReference type="Proteomes" id="UP000679779">
    <property type="component" value="Unassembled WGS sequence"/>
</dbReference>
<accession>A0A920CAX1</accession>
<dbReference type="GO" id="GO:0043565">
    <property type="term" value="F:sequence-specific DNA binding"/>
    <property type="evidence" value="ECO:0007669"/>
    <property type="project" value="InterPro"/>
</dbReference>
<evidence type="ECO:0000256" key="2">
    <source>
        <dbReference type="ARBA" id="ARBA00023125"/>
    </source>
</evidence>
<keyword evidence="1" id="KW-0805">Transcription regulation</keyword>
<dbReference type="SUPFAM" id="SSF46689">
    <property type="entry name" value="Homeodomain-like"/>
    <property type="match status" value="1"/>
</dbReference>
<dbReference type="RefSeq" id="WP_160037508.1">
    <property type="nucleotide sequence ID" value="NZ_BORQ01000001.1"/>
</dbReference>
<protein>
    <recommendedName>
        <fullName evidence="4">HTH araC/xylS-type domain-containing protein</fullName>
    </recommendedName>
</protein>
<evidence type="ECO:0000313" key="6">
    <source>
        <dbReference type="Proteomes" id="UP000679779"/>
    </source>
</evidence>
<dbReference type="PANTHER" id="PTHR43280">
    <property type="entry name" value="ARAC-FAMILY TRANSCRIPTIONAL REGULATOR"/>
    <property type="match status" value="1"/>
</dbReference>
<evidence type="ECO:0000313" key="5">
    <source>
        <dbReference type="EMBL" id="GIO29847.1"/>
    </source>
</evidence>
<sequence>METPIFHFIAPPIPYFIDCGKAVFACGEKHISRSHIGVFDLIVGMKGTLSVGEDGKEWVVRKGDILVLRPDGHHYGLAPCSEDTEITWIHFQTFGSWQEGSSMGDCLAGQSGLIENHKKNAYLNHCDVNSIFIPKYSKVSDKALEDIEQFFRLDQEPKSLRNWKRQSTFQLLLQHLDRDLTSLSDATAIQIADNIEWYIRQHYKEQVSNSSLREAFNYHPNYLAKNMLKVYGMTPMEYLQHYRIEQSKKLLLQTSWTIAKIAEEAGYQSVSYFSSAFARREGIPPSEFRRKFIAHV</sequence>
<evidence type="ECO:0000256" key="3">
    <source>
        <dbReference type="ARBA" id="ARBA00023163"/>
    </source>
</evidence>
<name>A0A920CAX1_9BACL</name>
<dbReference type="SUPFAM" id="SSF51215">
    <property type="entry name" value="Regulatory protein AraC"/>
    <property type="match status" value="1"/>
</dbReference>
<dbReference type="InterPro" id="IPR018060">
    <property type="entry name" value="HTH_AraC"/>
</dbReference>
<dbReference type="InterPro" id="IPR020449">
    <property type="entry name" value="Tscrpt_reg_AraC-type_HTH"/>
</dbReference>
<dbReference type="Pfam" id="PF12833">
    <property type="entry name" value="HTH_18"/>
    <property type="match status" value="1"/>
</dbReference>
<dbReference type="PROSITE" id="PS01124">
    <property type="entry name" value="HTH_ARAC_FAMILY_2"/>
    <property type="match status" value="1"/>
</dbReference>
<dbReference type="AlphaFoldDB" id="A0A920CAX1"/>
<dbReference type="PANTHER" id="PTHR43280:SF2">
    <property type="entry name" value="HTH-TYPE TRANSCRIPTIONAL REGULATOR EXSA"/>
    <property type="match status" value="1"/>
</dbReference>
<keyword evidence="2" id="KW-0238">DNA-binding</keyword>
<organism evidence="5 6">
    <name type="scientific">Paenibacillus albilobatus</name>
    <dbReference type="NCBI Taxonomy" id="2716884"/>
    <lineage>
        <taxon>Bacteria</taxon>
        <taxon>Bacillati</taxon>
        <taxon>Bacillota</taxon>
        <taxon>Bacilli</taxon>
        <taxon>Bacillales</taxon>
        <taxon>Paenibacillaceae</taxon>
        <taxon>Paenibacillus</taxon>
    </lineage>
</organism>
<dbReference type="InterPro" id="IPR009057">
    <property type="entry name" value="Homeodomain-like_sf"/>
</dbReference>
<dbReference type="GO" id="GO:0003700">
    <property type="term" value="F:DNA-binding transcription factor activity"/>
    <property type="evidence" value="ECO:0007669"/>
    <property type="project" value="InterPro"/>
</dbReference>
<dbReference type="SMART" id="SM00342">
    <property type="entry name" value="HTH_ARAC"/>
    <property type="match status" value="1"/>
</dbReference>
<dbReference type="EMBL" id="BORQ01000001">
    <property type="protein sequence ID" value="GIO29847.1"/>
    <property type="molecule type" value="Genomic_DNA"/>
</dbReference>
<comment type="caution">
    <text evidence="5">The sequence shown here is derived from an EMBL/GenBank/DDBJ whole genome shotgun (WGS) entry which is preliminary data.</text>
</comment>
<proteinExistence type="predicted"/>
<dbReference type="PRINTS" id="PR00032">
    <property type="entry name" value="HTHARAC"/>
</dbReference>
<dbReference type="PROSITE" id="PS00041">
    <property type="entry name" value="HTH_ARAC_FAMILY_1"/>
    <property type="match status" value="1"/>
</dbReference>
<dbReference type="Gene3D" id="1.10.10.60">
    <property type="entry name" value="Homeodomain-like"/>
    <property type="match status" value="2"/>
</dbReference>
<keyword evidence="6" id="KW-1185">Reference proteome</keyword>